<evidence type="ECO:0000313" key="6">
    <source>
        <dbReference type="Proteomes" id="UP001153678"/>
    </source>
</evidence>
<dbReference type="AlphaFoldDB" id="A0A9W4SB87"/>
<dbReference type="GO" id="GO:0009307">
    <property type="term" value="P:DNA restriction-modification system"/>
    <property type="evidence" value="ECO:0007669"/>
    <property type="project" value="UniProtKB-KW"/>
</dbReference>
<feature type="domain" description="Type I restriction modification DNA specificity" evidence="4">
    <location>
        <begin position="54"/>
        <end position="111"/>
    </location>
</feature>
<organism evidence="5 6">
    <name type="scientific">Funneliformis geosporum</name>
    <dbReference type="NCBI Taxonomy" id="1117311"/>
    <lineage>
        <taxon>Eukaryota</taxon>
        <taxon>Fungi</taxon>
        <taxon>Fungi incertae sedis</taxon>
        <taxon>Mucoromycota</taxon>
        <taxon>Glomeromycotina</taxon>
        <taxon>Glomeromycetes</taxon>
        <taxon>Glomerales</taxon>
        <taxon>Glomeraceae</taxon>
        <taxon>Funneliformis</taxon>
    </lineage>
</organism>
<dbReference type="InterPro" id="IPR000055">
    <property type="entry name" value="Restrct_endonuc_typeI_TRD"/>
</dbReference>
<dbReference type="EMBL" id="CAMKVN010000030">
    <property type="protein sequence ID" value="CAI2162277.1"/>
    <property type="molecule type" value="Genomic_DNA"/>
</dbReference>
<dbReference type="Gene3D" id="3.90.220.20">
    <property type="entry name" value="DNA methylase specificity domains"/>
    <property type="match status" value="1"/>
</dbReference>
<sequence length="170" mass="19813">MINKFDSFTPSLLAKHIYSTIKQIFKSDGKIIFNQLKEIPHRETEDEFPFEIKKEWKEVKISDLFEFHHFNSIPKKIRKSGKIPFIGASKNNNGISEYILPVKGYDIINYRCITFGAQGNPKFEINNYNGPFLAAMLETEKFRYNFGNSKIEKIVKELDKAELLDVEVIN</sequence>
<keyword evidence="3" id="KW-0238">DNA-binding</keyword>
<keyword evidence="2" id="KW-0680">Restriction system</keyword>
<dbReference type="GO" id="GO:0003677">
    <property type="term" value="F:DNA binding"/>
    <property type="evidence" value="ECO:0007669"/>
    <property type="project" value="UniProtKB-KW"/>
</dbReference>
<evidence type="ECO:0000256" key="1">
    <source>
        <dbReference type="ARBA" id="ARBA00010923"/>
    </source>
</evidence>
<accession>A0A9W4SB87</accession>
<protein>
    <submittedName>
        <fullName evidence="5">13550_t:CDS:1</fullName>
    </submittedName>
</protein>
<gene>
    <name evidence="5" type="ORF">FWILDA_LOCUS476</name>
</gene>
<dbReference type="Proteomes" id="UP001153678">
    <property type="component" value="Unassembled WGS sequence"/>
</dbReference>
<name>A0A9W4SB87_9GLOM</name>
<evidence type="ECO:0000256" key="2">
    <source>
        <dbReference type="ARBA" id="ARBA00022747"/>
    </source>
</evidence>
<keyword evidence="6" id="KW-1185">Reference proteome</keyword>
<dbReference type="Pfam" id="PF01420">
    <property type="entry name" value="Methylase_S"/>
    <property type="match status" value="1"/>
</dbReference>
<comment type="similarity">
    <text evidence="1">Belongs to the type-I restriction system S methylase family.</text>
</comment>
<proteinExistence type="inferred from homology"/>
<evidence type="ECO:0000259" key="4">
    <source>
        <dbReference type="Pfam" id="PF01420"/>
    </source>
</evidence>
<dbReference type="SUPFAM" id="SSF116734">
    <property type="entry name" value="DNA methylase specificity domain"/>
    <property type="match status" value="1"/>
</dbReference>
<evidence type="ECO:0000313" key="5">
    <source>
        <dbReference type="EMBL" id="CAI2162277.1"/>
    </source>
</evidence>
<reference evidence="5" key="1">
    <citation type="submission" date="2022-08" db="EMBL/GenBank/DDBJ databases">
        <authorList>
            <person name="Kallberg Y."/>
            <person name="Tangrot J."/>
            <person name="Rosling A."/>
        </authorList>
    </citation>
    <scope>NUCLEOTIDE SEQUENCE</scope>
    <source>
        <strain evidence="5">Wild A</strain>
    </source>
</reference>
<evidence type="ECO:0000256" key="3">
    <source>
        <dbReference type="ARBA" id="ARBA00023125"/>
    </source>
</evidence>
<comment type="caution">
    <text evidence="5">The sequence shown here is derived from an EMBL/GenBank/DDBJ whole genome shotgun (WGS) entry which is preliminary data.</text>
</comment>
<dbReference type="InterPro" id="IPR044946">
    <property type="entry name" value="Restrct_endonuc_typeI_TRD_sf"/>
</dbReference>